<name>A0AA48KBP4_9BACT</name>
<gene>
    <name evidence="2" type="ORF">METEAL_37010</name>
</gene>
<dbReference type="AlphaFoldDB" id="A0AA48KBP4"/>
<accession>A0AA48KBP4</accession>
<keyword evidence="1" id="KW-0472">Membrane</keyword>
<dbReference type="KEGG" id="msil:METEAL_37010"/>
<reference evidence="3" key="1">
    <citation type="journal article" date="2023" name="Int. J. Syst. Evol. Microbiol.">
        <title>Mesoterricola silvestris gen. nov., sp. nov., Mesoterricola sediminis sp. nov., Geothrix oryzae sp. nov., Geothrix edaphica sp. nov., Geothrix rubra sp. nov., and Geothrix limicola sp. nov., six novel members of Acidobacteriota isolated from soils.</title>
        <authorList>
            <person name="Itoh H."/>
            <person name="Sugisawa Y."/>
            <person name="Mise K."/>
            <person name="Xu Z."/>
            <person name="Kuniyasu M."/>
            <person name="Ushijima N."/>
            <person name="Kawano K."/>
            <person name="Kobayashi E."/>
            <person name="Shiratori Y."/>
            <person name="Masuda Y."/>
            <person name="Senoo K."/>
        </authorList>
    </citation>
    <scope>NUCLEOTIDE SEQUENCE [LARGE SCALE GENOMIC DNA]</scope>
    <source>
        <strain evidence="3">W79</strain>
    </source>
</reference>
<proteinExistence type="predicted"/>
<feature type="transmembrane region" description="Helical" evidence="1">
    <location>
        <begin position="5"/>
        <end position="22"/>
    </location>
</feature>
<evidence type="ECO:0000313" key="3">
    <source>
        <dbReference type="Proteomes" id="UP001238179"/>
    </source>
</evidence>
<dbReference type="RefSeq" id="WP_316413203.1">
    <property type="nucleotide sequence ID" value="NZ_AP027080.1"/>
</dbReference>
<keyword evidence="3" id="KW-1185">Reference proteome</keyword>
<sequence length="56" mass="6151">MQNKISIAIECLGLIGLIYGYARKNRNLMLASALVLWFGGSLNDFIRGFIAGYKGV</sequence>
<evidence type="ECO:0000256" key="1">
    <source>
        <dbReference type="SAM" id="Phobius"/>
    </source>
</evidence>
<dbReference type="EMBL" id="AP027080">
    <property type="protein sequence ID" value="BDU74527.1"/>
    <property type="molecule type" value="Genomic_DNA"/>
</dbReference>
<organism evidence="2 3">
    <name type="scientific">Mesoterricola silvestris</name>
    <dbReference type="NCBI Taxonomy" id="2927979"/>
    <lineage>
        <taxon>Bacteria</taxon>
        <taxon>Pseudomonadati</taxon>
        <taxon>Acidobacteriota</taxon>
        <taxon>Holophagae</taxon>
        <taxon>Holophagales</taxon>
        <taxon>Holophagaceae</taxon>
        <taxon>Mesoterricola</taxon>
    </lineage>
</organism>
<keyword evidence="1" id="KW-0812">Transmembrane</keyword>
<keyword evidence="1" id="KW-1133">Transmembrane helix</keyword>
<protein>
    <submittedName>
        <fullName evidence="2">Uncharacterized protein</fullName>
    </submittedName>
</protein>
<feature type="transmembrane region" description="Helical" evidence="1">
    <location>
        <begin position="28"/>
        <end position="46"/>
    </location>
</feature>
<evidence type="ECO:0000313" key="2">
    <source>
        <dbReference type="EMBL" id="BDU74527.1"/>
    </source>
</evidence>
<dbReference type="Proteomes" id="UP001238179">
    <property type="component" value="Chromosome"/>
</dbReference>